<accession>A0A431W7B6</accession>
<evidence type="ECO:0000313" key="1">
    <source>
        <dbReference type="EMBL" id="RTR31389.1"/>
    </source>
</evidence>
<comment type="caution">
    <text evidence="1">The sequence shown here is derived from an EMBL/GenBank/DDBJ whole genome shotgun (WGS) entry which is preliminary data.</text>
</comment>
<sequence length="80" mass="9278">MGICPICNGFQELHKECQTCGTSLEDSGRVMDYYDDYSPYMPIDLMKLEDGYPNDYENHQCPHLLKCPQCGYDEIVFINE</sequence>
<keyword evidence="2" id="KW-1185">Reference proteome</keyword>
<protein>
    <submittedName>
        <fullName evidence="1">Uncharacterized protein</fullName>
    </submittedName>
</protein>
<name>A0A431W7B6_9BACI</name>
<dbReference type="Proteomes" id="UP000271374">
    <property type="component" value="Unassembled WGS sequence"/>
</dbReference>
<dbReference type="OrthoDB" id="1683552at2"/>
<dbReference type="EMBL" id="RXNT01000008">
    <property type="protein sequence ID" value="RTR31389.1"/>
    <property type="molecule type" value="Genomic_DNA"/>
</dbReference>
<dbReference type="RefSeq" id="WP_126408707.1">
    <property type="nucleotide sequence ID" value="NZ_RXNT01000008.1"/>
</dbReference>
<gene>
    <name evidence="1" type="ORF">EKG37_10940</name>
</gene>
<evidence type="ECO:0000313" key="2">
    <source>
        <dbReference type="Proteomes" id="UP000271374"/>
    </source>
</evidence>
<reference evidence="1 2" key="1">
    <citation type="submission" date="2018-12" db="EMBL/GenBank/DDBJ databases">
        <title>Bacillus yapensis draft genome sequence.</title>
        <authorList>
            <person name="Yu L."/>
            <person name="Xu X."/>
            <person name="Tang X."/>
        </authorList>
    </citation>
    <scope>NUCLEOTIDE SEQUENCE [LARGE SCALE GENOMIC DNA]</scope>
    <source>
        <strain evidence="1 2">XXST-01</strain>
    </source>
</reference>
<organism evidence="1 2">
    <name type="scientific">Bacillus yapensis</name>
    <dbReference type="NCBI Taxonomy" id="2492960"/>
    <lineage>
        <taxon>Bacteria</taxon>
        <taxon>Bacillati</taxon>
        <taxon>Bacillota</taxon>
        <taxon>Bacilli</taxon>
        <taxon>Bacillales</taxon>
        <taxon>Bacillaceae</taxon>
        <taxon>Bacillus</taxon>
    </lineage>
</organism>
<dbReference type="AlphaFoldDB" id="A0A431W7B6"/>
<proteinExistence type="predicted"/>